<evidence type="ECO:0000256" key="1">
    <source>
        <dbReference type="SAM" id="MobiDB-lite"/>
    </source>
</evidence>
<dbReference type="KEGG" id="ahg:AHOG_26275"/>
<dbReference type="EMBL" id="CP022521">
    <property type="protein sequence ID" value="ASO22860.1"/>
    <property type="molecule type" value="Genomic_DNA"/>
</dbReference>
<evidence type="ECO:0000313" key="2">
    <source>
        <dbReference type="EMBL" id="ASO22860.1"/>
    </source>
</evidence>
<dbReference type="Proteomes" id="UP000204221">
    <property type="component" value="Chromosome"/>
</dbReference>
<organism evidence="2 3">
    <name type="scientific">Actinoalloteichus hoggarensis</name>
    <dbReference type="NCBI Taxonomy" id="1470176"/>
    <lineage>
        <taxon>Bacteria</taxon>
        <taxon>Bacillati</taxon>
        <taxon>Actinomycetota</taxon>
        <taxon>Actinomycetes</taxon>
        <taxon>Pseudonocardiales</taxon>
        <taxon>Pseudonocardiaceae</taxon>
        <taxon>Actinoalloteichus</taxon>
    </lineage>
</organism>
<accession>A0A221WA24</accession>
<keyword evidence="3" id="KW-1185">Reference proteome</keyword>
<feature type="compositionally biased region" description="Basic and acidic residues" evidence="1">
    <location>
        <begin position="37"/>
        <end position="49"/>
    </location>
</feature>
<proteinExistence type="predicted"/>
<dbReference type="AlphaFoldDB" id="A0A221WA24"/>
<gene>
    <name evidence="2" type="ORF">AHOG_26275</name>
</gene>
<reference evidence="2 3" key="1">
    <citation type="submission" date="2017-07" db="EMBL/GenBank/DDBJ databases">
        <title>Complete genome sequence of Actinoalloteichus hoggarensis DSM 45943, type strain of Actinoalloteichus hoggarensis.</title>
        <authorList>
            <person name="Ruckert C."/>
            <person name="Nouioui I."/>
            <person name="Willmese J."/>
            <person name="van Wezel G."/>
            <person name="Klenk H.-P."/>
            <person name="Kalinowski J."/>
            <person name="Zotchev S.B."/>
        </authorList>
    </citation>
    <scope>NUCLEOTIDE SEQUENCE [LARGE SCALE GENOMIC DNA]</scope>
    <source>
        <strain evidence="2 3">DSM 45943</strain>
    </source>
</reference>
<evidence type="ECO:0000313" key="3">
    <source>
        <dbReference type="Proteomes" id="UP000204221"/>
    </source>
</evidence>
<sequence length="90" mass="9271">MASPVVTARANAESTTPLFRAFAVIDAGTASSADGRPGPRDGGLRRESDAGDAGAFIPGHRSVSAPSGTKSRSEVEQSFDFSACPSWRVC</sequence>
<protein>
    <submittedName>
        <fullName evidence="2">Uncharacterized protein</fullName>
    </submittedName>
</protein>
<name>A0A221WA24_9PSEU</name>
<feature type="region of interest" description="Disordered" evidence="1">
    <location>
        <begin position="29"/>
        <end position="79"/>
    </location>
</feature>